<dbReference type="NCBIfam" id="TIGR00655">
    <property type="entry name" value="PurU"/>
    <property type="match status" value="1"/>
</dbReference>
<proteinExistence type="inferred from homology"/>
<dbReference type="Gene3D" id="3.30.70.260">
    <property type="match status" value="1"/>
</dbReference>
<dbReference type="InterPro" id="IPR002376">
    <property type="entry name" value="Formyl_transf_N"/>
</dbReference>
<dbReference type="PIRSF" id="PIRSF036480">
    <property type="entry name" value="FormyFH4_hydr"/>
    <property type="match status" value="1"/>
</dbReference>
<evidence type="ECO:0000256" key="3">
    <source>
        <dbReference type="HAMAP-Rule" id="MF_01927"/>
    </source>
</evidence>
<comment type="pathway">
    <text evidence="3">Purine metabolism; IMP biosynthesis via de novo pathway; formate from 10-formyl-5,6,7,8-tetrahydrofolate: step 1/1.</text>
</comment>
<dbReference type="PANTHER" id="PTHR42706">
    <property type="entry name" value="FORMYLTETRAHYDROFOLATE DEFORMYLASE"/>
    <property type="match status" value="1"/>
</dbReference>
<name>A0ABX5LJ66_9BACT</name>
<dbReference type="PROSITE" id="PS51671">
    <property type="entry name" value="ACT"/>
    <property type="match status" value="1"/>
</dbReference>
<dbReference type="InterPro" id="IPR041729">
    <property type="entry name" value="Formyl-FH4-Hydrolase_C"/>
</dbReference>
<evidence type="ECO:0000313" key="7">
    <source>
        <dbReference type="Proteomes" id="UP000245523"/>
    </source>
</evidence>
<dbReference type="PANTHER" id="PTHR42706:SF1">
    <property type="entry name" value="FORMYLTETRAHYDROFOLATE DEFORMYLASE 2, MITOCHONDRIAL"/>
    <property type="match status" value="1"/>
</dbReference>
<dbReference type="Gene3D" id="3.40.50.170">
    <property type="entry name" value="Formyl transferase, N-terminal domain"/>
    <property type="match status" value="1"/>
</dbReference>
<accession>A0ABX5LJ66</accession>
<comment type="similarity">
    <text evidence="3">Belongs to the PurU family.</text>
</comment>
<dbReference type="CDD" id="cd08648">
    <property type="entry name" value="FMT_core_Formyl-FH4-Hydrolase_C"/>
    <property type="match status" value="1"/>
</dbReference>
<comment type="caution">
    <text evidence="6">The sequence shown here is derived from an EMBL/GenBank/DDBJ whole genome shotgun (WGS) entry which is preliminary data.</text>
</comment>
<dbReference type="InterPro" id="IPR044074">
    <property type="entry name" value="PurU_ACT"/>
</dbReference>
<dbReference type="RefSeq" id="WP_106199248.1">
    <property type="nucleotide sequence ID" value="NZ_JAXEIU010000058.1"/>
</dbReference>
<evidence type="ECO:0000256" key="1">
    <source>
        <dbReference type="ARBA" id="ARBA00022563"/>
    </source>
</evidence>
<dbReference type="InterPro" id="IPR036477">
    <property type="entry name" value="Formyl_transf_N_sf"/>
</dbReference>
<sequence length="281" mass="31674">MAITRYILQIHCPDQKGLIAGTTQVLAKAGANIIDLTQHTAKDIGTFFLRAVFECEPEAAEEVSRHLESIGPHLSLTWKLHDTTKVKRLAIFVSKTDHCLYDLLLKHRDGDLPCEFSCIVSNHTELGPVGGTFGVPFYYVPSTQEKSVSENRFREIIQETKTDGIILARYMQILSAAFTEEFKYKVVNIHHGFLPAFKGAKPYHQAWHKGVKIIGATAHFATEDLDQGPIICQDVQRVPETASIDELVELGKDIEKRTLSTAVKLWLEHRVFVYEGRTFIL</sequence>
<dbReference type="InterPro" id="IPR045865">
    <property type="entry name" value="ACT-like_dom_sf"/>
</dbReference>
<keyword evidence="2 3" id="KW-0378">Hydrolase</keyword>
<dbReference type="Pfam" id="PF01842">
    <property type="entry name" value="ACT"/>
    <property type="match status" value="1"/>
</dbReference>
<evidence type="ECO:0000259" key="5">
    <source>
        <dbReference type="PROSITE" id="PS51671"/>
    </source>
</evidence>
<dbReference type="EMBL" id="QGHD01000021">
    <property type="protein sequence ID" value="PWK94495.1"/>
    <property type="molecule type" value="Genomic_DNA"/>
</dbReference>
<comment type="catalytic activity">
    <reaction evidence="3">
        <text>(6R)-10-formyltetrahydrofolate + H2O = (6S)-5,6,7,8-tetrahydrofolate + formate + H(+)</text>
        <dbReference type="Rhea" id="RHEA:19833"/>
        <dbReference type="ChEBI" id="CHEBI:15377"/>
        <dbReference type="ChEBI" id="CHEBI:15378"/>
        <dbReference type="ChEBI" id="CHEBI:15740"/>
        <dbReference type="ChEBI" id="CHEBI:57453"/>
        <dbReference type="ChEBI" id="CHEBI:195366"/>
        <dbReference type="EC" id="3.5.1.10"/>
    </reaction>
</comment>
<feature type="domain" description="ACT" evidence="5">
    <location>
        <begin position="7"/>
        <end position="81"/>
    </location>
</feature>
<dbReference type="SUPFAM" id="SSF55021">
    <property type="entry name" value="ACT-like"/>
    <property type="match status" value="1"/>
</dbReference>
<dbReference type="NCBIfam" id="NF004684">
    <property type="entry name" value="PRK06027.1"/>
    <property type="match status" value="1"/>
</dbReference>
<dbReference type="CDD" id="cd04875">
    <property type="entry name" value="ACT_F4HF-DF"/>
    <property type="match status" value="1"/>
</dbReference>
<dbReference type="PRINTS" id="PR01575">
    <property type="entry name" value="FFH4HYDRLASE"/>
</dbReference>
<reference evidence="6 7" key="1">
    <citation type="submission" date="2018-05" db="EMBL/GenBank/DDBJ databases">
        <title>Animal gut microbial communities from fecal samples from Wisconsin, USA.</title>
        <authorList>
            <person name="Neumann A."/>
        </authorList>
    </citation>
    <scope>NUCLEOTIDE SEQUENCE [LARGE SCALE GENOMIC DNA]</scope>
    <source>
        <strain evidence="6 7">UWS4</strain>
    </source>
</reference>
<dbReference type="InterPro" id="IPR002912">
    <property type="entry name" value="ACT_dom"/>
</dbReference>
<keyword evidence="1 3" id="KW-0554">One-carbon metabolism</keyword>
<keyword evidence="3" id="KW-0658">Purine biosynthesis</keyword>
<dbReference type="InterPro" id="IPR004810">
    <property type="entry name" value="PurU"/>
</dbReference>
<keyword evidence="7" id="KW-1185">Reference proteome</keyword>
<dbReference type="Pfam" id="PF00551">
    <property type="entry name" value="Formyl_trans_N"/>
    <property type="match status" value="1"/>
</dbReference>
<evidence type="ECO:0000313" key="6">
    <source>
        <dbReference type="EMBL" id="PWK94495.1"/>
    </source>
</evidence>
<dbReference type="Proteomes" id="UP000245523">
    <property type="component" value="Unassembled WGS sequence"/>
</dbReference>
<evidence type="ECO:0000256" key="4">
    <source>
        <dbReference type="NCBIfam" id="TIGR00655"/>
    </source>
</evidence>
<dbReference type="EC" id="3.5.1.10" evidence="3 4"/>
<comment type="function">
    <text evidence="3">Catalyzes the hydrolysis of 10-formyltetrahydrofolate (formyl-FH4) to formate and tetrahydrofolate (FH4).</text>
</comment>
<gene>
    <name evidence="3" type="primary">purU</name>
    <name evidence="6" type="ORF">B0H50_12127</name>
</gene>
<organism evidence="6 7">
    <name type="scientific">Hallerella porci</name>
    <dbReference type="NCBI Taxonomy" id="1945871"/>
    <lineage>
        <taxon>Bacteria</taxon>
        <taxon>Pseudomonadati</taxon>
        <taxon>Fibrobacterota</taxon>
        <taxon>Fibrobacteria</taxon>
        <taxon>Fibrobacterales</taxon>
        <taxon>Fibrobacteraceae</taxon>
        <taxon>Hallerella</taxon>
    </lineage>
</organism>
<dbReference type="SUPFAM" id="SSF53328">
    <property type="entry name" value="Formyltransferase"/>
    <property type="match status" value="1"/>
</dbReference>
<feature type="active site" evidence="3">
    <location>
        <position position="226"/>
    </location>
</feature>
<protein>
    <recommendedName>
        <fullName evidence="3 4">Formyltetrahydrofolate deformylase</fullName>
        <ecNumber evidence="3 4">3.5.1.10</ecNumber>
    </recommendedName>
    <alternativeName>
        <fullName evidence="3">Formyl-FH(4) hydrolase</fullName>
    </alternativeName>
</protein>
<evidence type="ECO:0000256" key="2">
    <source>
        <dbReference type="ARBA" id="ARBA00022801"/>
    </source>
</evidence>
<dbReference type="HAMAP" id="MF_01927">
    <property type="entry name" value="PurU"/>
    <property type="match status" value="1"/>
</dbReference>